<evidence type="ECO:0000313" key="1">
    <source>
        <dbReference type="EMBL" id="CAG6698496.1"/>
    </source>
</evidence>
<sequence length="208" mass="25403">MFSLMKTMTLMMFGERRLTRPQFYCRLLVIVSLSTVGRRTRAQSLHKGGPMTILQTLKRKRAAVLNLWPLLTPKGERIENRGNERKKQEEERKREKEEWWWKSKRVRRVEEGRMRIQMLLWYPVSPYSMRIIRTKAWRMRYAVCERRVCARSVWTRRWALCCYRADTWLRVLYARPVYHAVLYVVRILRLQCERSCPSNIWLRVLYST</sequence>
<organism evidence="1">
    <name type="scientific">Cacopsylla melanoneura</name>
    <dbReference type="NCBI Taxonomy" id="428564"/>
    <lineage>
        <taxon>Eukaryota</taxon>
        <taxon>Metazoa</taxon>
        <taxon>Ecdysozoa</taxon>
        <taxon>Arthropoda</taxon>
        <taxon>Hexapoda</taxon>
        <taxon>Insecta</taxon>
        <taxon>Pterygota</taxon>
        <taxon>Neoptera</taxon>
        <taxon>Paraneoptera</taxon>
        <taxon>Hemiptera</taxon>
        <taxon>Sternorrhyncha</taxon>
        <taxon>Psylloidea</taxon>
        <taxon>Psyllidae</taxon>
        <taxon>Psyllinae</taxon>
        <taxon>Cacopsylla</taxon>
    </lineage>
</organism>
<protein>
    <submittedName>
        <fullName evidence="1">Uncharacterized protein</fullName>
    </submittedName>
</protein>
<name>A0A8D8U0K8_9HEMI</name>
<dbReference type="AlphaFoldDB" id="A0A8D8U0K8"/>
<accession>A0A8D8U0K8</accession>
<dbReference type="EMBL" id="HBUF01338445">
    <property type="protein sequence ID" value="CAG6698496.1"/>
    <property type="molecule type" value="Transcribed_RNA"/>
</dbReference>
<reference evidence="1" key="1">
    <citation type="submission" date="2021-05" db="EMBL/GenBank/DDBJ databases">
        <authorList>
            <person name="Alioto T."/>
            <person name="Alioto T."/>
            <person name="Gomez Garrido J."/>
        </authorList>
    </citation>
    <scope>NUCLEOTIDE SEQUENCE</scope>
</reference>
<proteinExistence type="predicted"/>